<protein>
    <submittedName>
        <fullName evidence="2">Uncharacterized protein</fullName>
    </submittedName>
</protein>
<evidence type="ECO:0000256" key="1">
    <source>
        <dbReference type="SAM" id="MobiDB-lite"/>
    </source>
</evidence>
<organism evidence="2 3">
    <name type="scientific">Terfezia boudieri ATCC MYA-4762</name>
    <dbReference type="NCBI Taxonomy" id="1051890"/>
    <lineage>
        <taxon>Eukaryota</taxon>
        <taxon>Fungi</taxon>
        <taxon>Dikarya</taxon>
        <taxon>Ascomycota</taxon>
        <taxon>Pezizomycotina</taxon>
        <taxon>Pezizomycetes</taxon>
        <taxon>Pezizales</taxon>
        <taxon>Pezizaceae</taxon>
        <taxon>Terfezia</taxon>
    </lineage>
</organism>
<reference evidence="2 3" key="1">
    <citation type="journal article" date="2018" name="Nat. Ecol. Evol.">
        <title>Pezizomycetes genomes reveal the molecular basis of ectomycorrhizal truffle lifestyle.</title>
        <authorList>
            <person name="Murat C."/>
            <person name="Payen T."/>
            <person name="Noel B."/>
            <person name="Kuo A."/>
            <person name="Morin E."/>
            <person name="Chen J."/>
            <person name="Kohler A."/>
            <person name="Krizsan K."/>
            <person name="Balestrini R."/>
            <person name="Da Silva C."/>
            <person name="Montanini B."/>
            <person name="Hainaut M."/>
            <person name="Levati E."/>
            <person name="Barry K.W."/>
            <person name="Belfiori B."/>
            <person name="Cichocki N."/>
            <person name="Clum A."/>
            <person name="Dockter R.B."/>
            <person name="Fauchery L."/>
            <person name="Guy J."/>
            <person name="Iotti M."/>
            <person name="Le Tacon F."/>
            <person name="Lindquist E.A."/>
            <person name="Lipzen A."/>
            <person name="Malagnac F."/>
            <person name="Mello A."/>
            <person name="Molinier V."/>
            <person name="Miyauchi S."/>
            <person name="Poulain J."/>
            <person name="Riccioni C."/>
            <person name="Rubini A."/>
            <person name="Sitrit Y."/>
            <person name="Splivallo R."/>
            <person name="Traeger S."/>
            <person name="Wang M."/>
            <person name="Zifcakova L."/>
            <person name="Wipf D."/>
            <person name="Zambonelli A."/>
            <person name="Paolocci F."/>
            <person name="Nowrousian M."/>
            <person name="Ottonello S."/>
            <person name="Baldrian P."/>
            <person name="Spatafora J.W."/>
            <person name="Henrissat B."/>
            <person name="Nagy L.G."/>
            <person name="Aury J.M."/>
            <person name="Wincker P."/>
            <person name="Grigoriev I.V."/>
            <person name="Bonfante P."/>
            <person name="Martin F.M."/>
        </authorList>
    </citation>
    <scope>NUCLEOTIDE SEQUENCE [LARGE SCALE GENOMIC DNA]</scope>
    <source>
        <strain evidence="2 3">ATCC MYA-4762</strain>
    </source>
</reference>
<proteinExistence type="predicted"/>
<feature type="compositionally biased region" description="Polar residues" evidence="1">
    <location>
        <begin position="239"/>
        <end position="251"/>
    </location>
</feature>
<feature type="region of interest" description="Disordered" evidence="1">
    <location>
        <begin position="204"/>
        <end position="255"/>
    </location>
</feature>
<dbReference type="EMBL" id="ML121550">
    <property type="protein sequence ID" value="RPB22747.1"/>
    <property type="molecule type" value="Genomic_DNA"/>
</dbReference>
<gene>
    <name evidence="2" type="ORF">L211DRAFT_850483</name>
</gene>
<evidence type="ECO:0000313" key="2">
    <source>
        <dbReference type="EMBL" id="RPB22747.1"/>
    </source>
</evidence>
<dbReference type="AlphaFoldDB" id="A0A3N4LIL2"/>
<feature type="compositionally biased region" description="Low complexity" evidence="1">
    <location>
        <begin position="11"/>
        <end position="20"/>
    </location>
</feature>
<evidence type="ECO:0000313" key="3">
    <source>
        <dbReference type="Proteomes" id="UP000267821"/>
    </source>
</evidence>
<feature type="region of interest" description="Disordered" evidence="1">
    <location>
        <begin position="121"/>
        <end position="145"/>
    </location>
</feature>
<dbReference type="InParanoid" id="A0A3N4LIL2"/>
<dbReference type="OrthoDB" id="5404275at2759"/>
<dbReference type="Proteomes" id="UP000267821">
    <property type="component" value="Unassembled WGS sequence"/>
</dbReference>
<feature type="compositionally biased region" description="Polar residues" evidence="1">
    <location>
        <begin position="1"/>
        <end position="10"/>
    </location>
</feature>
<keyword evidence="3" id="KW-1185">Reference proteome</keyword>
<feature type="region of interest" description="Disordered" evidence="1">
    <location>
        <begin position="1"/>
        <end position="21"/>
    </location>
</feature>
<sequence>MSTIANCPNVSNNSSGPSPGTIVYQGRRPALIPYSADLTAYISATSSSHASFHISPFGTILGATFSPPLSSSIGKAPLFVLPPSLPDGGCPNTLKPAWRGRGGTGDFSPFGWLSEEEDLDEGSEIVHKGGRKRAKTTSSSGRKARFRRSLSLGPVDINVGKVDIDVMDVDDEDEERKEVEGDVFSWVNSSSPIDDFPSIPLPNLASLTQTNHSHSSSKTHLQLNRPRKLNLNGEDDSPRTWSVPTSPTSGTFGPDLELQRRRLEEAGLGIESAVGFQGGGVEDVERKA</sequence>
<name>A0A3N4LIL2_9PEZI</name>
<accession>A0A3N4LIL2</accession>
<feature type="compositionally biased region" description="Polar residues" evidence="1">
    <location>
        <begin position="205"/>
        <end position="222"/>
    </location>
</feature>